<evidence type="ECO:0000313" key="4">
    <source>
        <dbReference type="Proteomes" id="UP000317650"/>
    </source>
</evidence>
<dbReference type="AlphaFoldDB" id="A0A4V4H8W3"/>
<comment type="caution">
    <text evidence="3">The sequence shown here is derived from an EMBL/GenBank/DDBJ whole genome shotgun (WGS) entry which is preliminary data.</text>
</comment>
<dbReference type="STRING" id="52838.A0A4V4H8W3"/>
<accession>A0A4V4H8W3</accession>
<sequence length="152" mass="16212">MKVAASGAIPMGLTPGNPSPSPKKRQGKSKVLQRGQCIQESEYMDPSRGLCLGALFDIAATNGLDMGRRVCIFGFCHCIEMLSDVIEDTVVEHGGEVVEVEKVSSGGLQKKLVMTIAVSLLWGVPPASGTLCVAVRSGGGSVEKIYWQWNFL</sequence>
<keyword evidence="4" id="KW-1185">Reference proteome</keyword>
<dbReference type="Pfam" id="PF25103">
    <property type="entry name" value="DUF7811"/>
    <property type="match status" value="1"/>
</dbReference>
<gene>
    <name evidence="3" type="ORF">C4D60_Mb08t12730</name>
</gene>
<protein>
    <recommendedName>
        <fullName evidence="2">DUF7811 domain-containing protein</fullName>
    </recommendedName>
</protein>
<evidence type="ECO:0000259" key="2">
    <source>
        <dbReference type="Pfam" id="PF25103"/>
    </source>
</evidence>
<feature type="domain" description="DUF7811" evidence="2">
    <location>
        <begin position="30"/>
        <end position="152"/>
    </location>
</feature>
<dbReference type="EMBL" id="PYDT01000002">
    <property type="protein sequence ID" value="THU69275.1"/>
    <property type="molecule type" value="Genomic_DNA"/>
</dbReference>
<dbReference type="InterPro" id="IPR056713">
    <property type="entry name" value="DUF7811"/>
</dbReference>
<organism evidence="3 4">
    <name type="scientific">Musa balbisiana</name>
    <name type="common">Banana</name>
    <dbReference type="NCBI Taxonomy" id="52838"/>
    <lineage>
        <taxon>Eukaryota</taxon>
        <taxon>Viridiplantae</taxon>
        <taxon>Streptophyta</taxon>
        <taxon>Embryophyta</taxon>
        <taxon>Tracheophyta</taxon>
        <taxon>Spermatophyta</taxon>
        <taxon>Magnoliopsida</taxon>
        <taxon>Liliopsida</taxon>
        <taxon>Zingiberales</taxon>
        <taxon>Musaceae</taxon>
        <taxon>Musa</taxon>
    </lineage>
</organism>
<reference evidence="3 4" key="1">
    <citation type="journal article" date="2019" name="Nat. Plants">
        <title>Genome sequencing of Musa balbisiana reveals subgenome evolution and function divergence in polyploid bananas.</title>
        <authorList>
            <person name="Yao X."/>
        </authorList>
    </citation>
    <scope>NUCLEOTIDE SEQUENCE [LARGE SCALE GENOMIC DNA]</scope>
    <source>
        <strain evidence="4">cv. DH-PKW</strain>
        <tissue evidence="3">Leaves</tissue>
    </source>
</reference>
<proteinExistence type="predicted"/>
<evidence type="ECO:0000313" key="3">
    <source>
        <dbReference type="EMBL" id="THU69275.1"/>
    </source>
</evidence>
<evidence type="ECO:0000256" key="1">
    <source>
        <dbReference type="SAM" id="MobiDB-lite"/>
    </source>
</evidence>
<dbReference type="PANTHER" id="PTHR36739:SF1">
    <property type="entry name" value="D-TAGATOSE-1,6-BISPHOSPHATE ALDOLASE SUBUNIT"/>
    <property type="match status" value="1"/>
</dbReference>
<dbReference type="PANTHER" id="PTHR36739">
    <property type="entry name" value="D-TAGATOSE-1,6-BISPHOSPHATE ALDOLASE SUBUNIT"/>
    <property type="match status" value="1"/>
</dbReference>
<dbReference type="Proteomes" id="UP000317650">
    <property type="component" value="Chromosome 8"/>
</dbReference>
<feature type="region of interest" description="Disordered" evidence="1">
    <location>
        <begin position="1"/>
        <end position="31"/>
    </location>
</feature>
<name>A0A4V4H8W3_MUSBA</name>